<evidence type="ECO:0000313" key="2">
    <source>
        <dbReference type="Proteomes" id="UP001164929"/>
    </source>
</evidence>
<comment type="caution">
    <text evidence="1">The sequence shown here is derived from an EMBL/GenBank/DDBJ whole genome shotgun (WGS) entry which is preliminary data.</text>
</comment>
<organism evidence="1 2">
    <name type="scientific">Populus alba x Populus x berolinensis</name>
    <dbReference type="NCBI Taxonomy" id="444605"/>
    <lineage>
        <taxon>Eukaryota</taxon>
        <taxon>Viridiplantae</taxon>
        <taxon>Streptophyta</taxon>
        <taxon>Embryophyta</taxon>
        <taxon>Tracheophyta</taxon>
        <taxon>Spermatophyta</taxon>
        <taxon>Magnoliopsida</taxon>
        <taxon>eudicotyledons</taxon>
        <taxon>Gunneridae</taxon>
        <taxon>Pentapetalae</taxon>
        <taxon>rosids</taxon>
        <taxon>fabids</taxon>
        <taxon>Malpighiales</taxon>
        <taxon>Salicaceae</taxon>
        <taxon>Saliceae</taxon>
        <taxon>Populus</taxon>
    </lineage>
</organism>
<keyword evidence="2" id="KW-1185">Reference proteome</keyword>
<protein>
    <submittedName>
        <fullName evidence="1">Uncharacterized protein</fullName>
    </submittedName>
</protein>
<dbReference type="Proteomes" id="UP001164929">
    <property type="component" value="Chromosome 17"/>
</dbReference>
<sequence length="207" mass="23111">MSSILLLHRSSLDFLSPNPICFQRLLAFLMGNYVSCTLLNPQGLKNSSKSTKVILPSGEIKKIQQPTKAAELMLEAPNFFIVNSKSLKIGRRFCPLSADYELGKADVYVMFPMRKKNSVVTAGDMGALFVTANSVVKRASKGNMRVLPESKVEIPQDMERDDIDEAPRLSLEGIEDVSAHELIHRMSMSRSKKPLLDTIEEEPIRSK</sequence>
<proteinExistence type="predicted"/>
<accession>A0AAD6LH45</accession>
<reference evidence="1" key="1">
    <citation type="journal article" date="2023" name="Mol. Ecol. Resour.">
        <title>Chromosome-level genome assembly of a triploid poplar Populus alba 'Berolinensis'.</title>
        <authorList>
            <person name="Chen S."/>
            <person name="Yu Y."/>
            <person name="Wang X."/>
            <person name="Wang S."/>
            <person name="Zhang T."/>
            <person name="Zhou Y."/>
            <person name="He R."/>
            <person name="Meng N."/>
            <person name="Wang Y."/>
            <person name="Liu W."/>
            <person name="Liu Z."/>
            <person name="Liu J."/>
            <person name="Guo Q."/>
            <person name="Huang H."/>
            <person name="Sederoff R.R."/>
            <person name="Wang G."/>
            <person name="Qu G."/>
            <person name="Chen S."/>
        </authorList>
    </citation>
    <scope>NUCLEOTIDE SEQUENCE</scope>
    <source>
        <strain evidence="1">SC-2020</strain>
    </source>
</reference>
<dbReference type="InterPro" id="IPR025322">
    <property type="entry name" value="PADRE_dom"/>
</dbReference>
<dbReference type="PANTHER" id="PTHR33052">
    <property type="entry name" value="DUF4228 DOMAIN PROTEIN-RELATED"/>
    <property type="match status" value="1"/>
</dbReference>
<dbReference type="AlphaFoldDB" id="A0AAD6LH45"/>
<dbReference type="Pfam" id="PF14009">
    <property type="entry name" value="PADRE"/>
    <property type="match status" value="1"/>
</dbReference>
<dbReference type="EMBL" id="JAQIZT010000017">
    <property type="protein sequence ID" value="KAJ6960544.1"/>
    <property type="molecule type" value="Genomic_DNA"/>
</dbReference>
<name>A0AAD6LH45_9ROSI</name>
<evidence type="ECO:0000313" key="1">
    <source>
        <dbReference type="EMBL" id="KAJ6960544.1"/>
    </source>
</evidence>
<gene>
    <name evidence="1" type="ORF">NC653_038546</name>
</gene>